<dbReference type="Pfam" id="PF01399">
    <property type="entry name" value="PCI"/>
    <property type="match status" value="1"/>
</dbReference>
<evidence type="ECO:0000313" key="5">
    <source>
        <dbReference type="Proteomes" id="UP000075714"/>
    </source>
</evidence>
<comment type="similarity">
    <text evidence="1">Belongs to the proteasome subunit S9 family.</text>
</comment>
<organism evidence="4 5">
    <name type="scientific">Gonium pectorale</name>
    <name type="common">Green alga</name>
    <dbReference type="NCBI Taxonomy" id="33097"/>
    <lineage>
        <taxon>Eukaryota</taxon>
        <taxon>Viridiplantae</taxon>
        <taxon>Chlorophyta</taxon>
        <taxon>core chlorophytes</taxon>
        <taxon>Chlorophyceae</taxon>
        <taxon>CS clade</taxon>
        <taxon>Chlamydomonadales</taxon>
        <taxon>Volvocaceae</taxon>
        <taxon>Gonium</taxon>
    </lineage>
</organism>
<protein>
    <recommendedName>
        <fullName evidence="3">PCI domain-containing protein</fullName>
    </recommendedName>
</protein>
<reference evidence="5" key="1">
    <citation type="journal article" date="2016" name="Nat. Commun.">
        <title>The Gonium pectorale genome demonstrates co-option of cell cycle regulation during the evolution of multicellularity.</title>
        <authorList>
            <person name="Hanschen E.R."/>
            <person name="Marriage T.N."/>
            <person name="Ferris P.J."/>
            <person name="Hamaji T."/>
            <person name="Toyoda A."/>
            <person name="Fujiyama A."/>
            <person name="Neme R."/>
            <person name="Noguchi H."/>
            <person name="Minakuchi Y."/>
            <person name="Suzuki M."/>
            <person name="Kawai-Toyooka H."/>
            <person name="Smith D.R."/>
            <person name="Sparks H."/>
            <person name="Anderson J."/>
            <person name="Bakaric R."/>
            <person name="Luria V."/>
            <person name="Karger A."/>
            <person name="Kirschner M.W."/>
            <person name="Durand P.M."/>
            <person name="Michod R.E."/>
            <person name="Nozaki H."/>
            <person name="Olson B.J."/>
        </authorList>
    </citation>
    <scope>NUCLEOTIDE SEQUENCE [LARGE SCALE GENOMIC DNA]</scope>
    <source>
        <strain evidence="5">NIES-2863</strain>
    </source>
</reference>
<dbReference type="PROSITE" id="PS50250">
    <property type="entry name" value="PCI"/>
    <property type="match status" value="1"/>
</dbReference>
<dbReference type="SMART" id="SM00088">
    <property type="entry name" value="PINT"/>
    <property type="match status" value="1"/>
</dbReference>
<gene>
    <name evidence="4" type="ORF">GPECTOR_62g890</name>
</gene>
<name>A0A150G5G2_GONPE</name>
<accession>A0A150G5G2</accession>
<dbReference type="SMART" id="SM00753">
    <property type="entry name" value="PAM"/>
    <property type="match status" value="1"/>
</dbReference>
<proteinExistence type="inferred from homology"/>
<dbReference type="InterPro" id="IPR040780">
    <property type="entry name" value="Rpn6_C_helix"/>
</dbReference>
<dbReference type="OrthoDB" id="1418352at2759"/>
<dbReference type="SUPFAM" id="SSF46785">
    <property type="entry name" value="Winged helix' DNA-binding domain"/>
    <property type="match status" value="1"/>
</dbReference>
<dbReference type="InterPro" id="IPR000717">
    <property type="entry name" value="PCI_dom"/>
</dbReference>
<dbReference type="FunFam" id="1.25.40.570:FF:000007">
    <property type="entry name" value="26S proteasome non-ATPase regulatory subunit 11"/>
    <property type="match status" value="1"/>
</dbReference>
<dbReference type="GO" id="GO:0030163">
    <property type="term" value="P:protein catabolic process"/>
    <property type="evidence" value="ECO:0007669"/>
    <property type="project" value="UniProtKB-ARBA"/>
</dbReference>
<dbReference type="InterPro" id="IPR050871">
    <property type="entry name" value="26S_Proteasome/COP9_Components"/>
</dbReference>
<evidence type="ECO:0000256" key="2">
    <source>
        <dbReference type="ARBA" id="ARBA00022942"/>
    </source>
</evidence>
<keyword evidence="2" id="KW-0647">Proteasome</keyword>
<feature type="domain" description="PCI" evidence="3">
    <location>
        <begin position="230"/>
        <end position="394"/>
    </location>
</feature>
<dbReference type="GO" id="GO:0000502">
    <property type="term" value="C:proteasome complex"/>
    <property type="evidence" value="ECO:0007669"/>
    <property type="project" value="UniProtKB-KW"/>
</dbReference>
<dbReference type="InterPro" id="IPR040773">
    <property type="entry name" value="Rpn6_N"/>
</dbReference>
<dbReference type="EMBL" id="LSYV01000063">
    <property type="protein sequence ID" value="KXZ44775.1"/>
    <property type="molecule type" value="Genomic_DNA"/>
</dbReference>
<dbReference type="Proteomes" id="UP000075714">
    <property type="component" value="Unassembled WGS sequence"/>
</dbReference>
<evidence type="ECO:0000256" key="1">
    <source>
        <dbReference type="ARBA" id="ARBA00007454"/>
    </source>
</evidence>
<dbReference type="STRING" id="33097.A0A150G5G2"/>
<dbReference type="AlphaFoldDB" id="A0A150G5G2"/>
<dbReference type="InterPro" id="IPR036390">
    <property type="entry name" value="WH_DNA-bd_sf"/>
</dbReference>
<evidence type="ECO:0000259" key="3">
    <source>
        <dbReference type="PROSITE" id="PS50250"/>
    </source>
</evidence>
<dbReference type="Pfam" id="PF18055">
    <property type="entry name" value="RPN6_N"/>
    <property type="match status" value="1"/>
</dbReference>
<keyword evidence="5" id="KW-1185">Reference proteome</keyword>
<evidence type="ECO:0000313" key="4">
    <source>
        <dbReference type="EMBL" id="KXZ44775.1"/>
    </source>
</evidence>
<sequence length="425" mass="46512">MAAELETRYKSATELGTSDVAGAVEQLKGLVLEDSSNDADSTRIKEQAITSLCDFHIKQGNAQGLADLLTSLRSFFNAIPKAKTAKLVRSIIDAIAKVPGSTQLQVEVCKAQVEWARAEKRTFLRQRIELRLASLYMQVKDYPAALALIGTLLSEVKKLDDKLLLVDIYLLESKGKGPFNHLLRNVPKARASLTAARTAANAIYVPLQLQAEIDCQSGILCAEEKDFKTAYSYFFESFEQLASLDDPRAAQVLKYMLLAKVMLDQADDVPGLISSKAGLKFAGPEAEAMRAVAQAYRDRSLQSFQDQLAAHKAQLVDDTVVHAHLADLYGTLLAQNLVRLIEPFSRVEITHIAHLIGLPADVVETKLSQMILDRKLNGTLDQGAGCLEVFTPPPADAVYPAALDVMDSLSRVVDTLFARSQRVVA</sequence>
<comment type="caution">
    <text evidence="4">The sequence shown here is derived from an EMBL/GenBank/DDBJ whole genome shotgun (WGS) entry which is preliminary data.</text>
</comment>
<dbReference type="PANTHER" id="PTHR10678">
    <property type="entry name" value="26S PROTEASOME NON-ATPASE REGULATORY SUBUNIT 11/COP9 SIGNALOSOME COMPLEX SUBUNIT 2"/>
    <property type="match status" value="1"/>
</dbReference>
<dbReference type="Gene3D" id="1.25.40.570">
    <property type="match status" value="1"/>
</dbReference>
<dbReference type="Pfam" id="PF18503">
    <property type="entry name" value="RPN6_C_helix"/>
    <property type="match status" value="1"/>
</dbReference>